<dbReference type="GO" id="GO:0008270">
    <property type="term" value="F:zinc ion binding"/>
    <property type="evidence" value="ECO:0007669"/>
    <property type="project" value="UniProtKB-KW"/>
</dbReference>
<feature type="domain" description="THAP-type" evidence="7">
    <location>
        <begin position="9"/>
        <end position="104"/>
    </location>
</feature>
<keyword evidence="9" id="KW-1185">Reference proteome</keyword>
<evidence type="ECO:0000259" key="7">
    <source>
        <dbReference type="PROSITE" id="PS50950"/>
    </source>
</evidence>
<evidence type="ECO:0000313" key="8">
    <source>
        <dbReference type="Ensembl" id="ENSGMOP00000049314.1"/>
    </source>
</evidence>
<dbReference type="SUPFAM" id="SSF57716">
    <property type="entry name" value="Glucocorticoid receptor-like (DNA-binding domain)"/>
    <property type="match status" value="1"/>
</dbReference>
<proteinExistence type="predicted"/>
<feature type="compositionally biased region" description="Polar residues" evidence="6">
    <location>
        <begin position="173"/>
        <end position="183"/>
    </location>
</feature>
<evidence type="ECO:0000313" key="9">
    <source>
        <dbReference type="Proteomes" id="UP000694546"/>
    </source>
</evidence>
<reference evidence="8" key="2">
    <citation type="submission" date="2025-09" db="UniProtKB">
        <authorList>
            <consortium name="Ensembl"/>
        </authorList>
    </citation>
    <scope>IDENTIFICATION</scope>
</reference>
<dbReference type="Proteomes" id="UP000694546">
    <property type="component" value="Chromosome 16"/>
</dbReference>
<dbReference type="Pfam" id="PF05485">
    <property type="entry name" value="THAP"/>
    <property type="match status" value="1"/>
</dbReference>
<evidence type="ECO:0000256" key="6">
    <source>
        <dbReference type="SAM" id="MobiDB-lite"/>
    </source>
</evidence>
<accession>A0A8C5BQN5</accession>
<evidence type="ECO:0000256" key="1">
    <source>
        <dbReference type="ARBA" id="ARBA00022723"/>
    </source>
</evidence>
<keyword evidence="1" id="KW-0479">Metal-binding</keyword>
<evidence type="ECO:0000256" key="3">
    <source>
        <dbReference type="ARBA" id="ARBA00022833"/>
    </source>
</evidence>
<dbReference type="AlphaFoldDB" id="A0A8C5BQN5"/>
<reference evidence="8" key="1">
    <citation type="submission" date="2025-08" db="UniProtKB">
        <authorList>
            <consortium name="Ensembl"/>
        </authorList>
    </citation>
    <scope>IDENTIFICATION</scope>
</reference>
<dbReference type="GeneTree" id="ENSGT00940000164945"/>
<dbReference type="SMART" id="SM00692">
    <property type="entry name" value="DM3"/>
    <property type="match status" value="1"/>
</dbReference>
<keyword evidence="4 5" id="KW-0238">DNA-binding</keyword>
<dbReference type="SMART" id="SM00980">
    <property type="entry name" value="THAP"/>
    <property type="match status" value="1"/>
</dbReference>
<evidence type="ECO:0000256" key="5">
    <source>
        <dbReference type="PROSITE-ProRule" id="PRU00309"/>
    </source>
</evidence>
<dbReference type="GO" id="GO:0003677">
    <property type="term" value="F:DNA binding"/>
    <property type="evidence" value="ECO:0007669"/>
    <property type="project" value="UniProtKB-UniRule"/>
</dbReference>
<evidence type="ECO:0000256" key="4">
    <source>
        <dbReference type="ARBA" id="ARBA00023125"/>
    </source>
</evidence>
<dbReference type="OMA" id="PTENEMC"/>
<dbReference type="InterPro" id="IPR006612">
    <property type="entry name" value="THAP_Znf"/>
</dbReference>
<keyword evidence="3" id="KW-0862">Zinc</keyword>
<feature type="compositionally biased region" description="Acidic residues" evidence="6">
    <location>
        <begin position="213"/>
        <end position="226"/>
    </location>
</feature>
<name>A0A8C5BQN5_GADMO</name>
<dbReference type="Ensembl" id="ENSGMOT00000050703.1">
    <property type="protein sequence ID" value="ENSGMOP00000049314.1"/>
    <property type="gene ID" value="ENSGMOG00000027330.1"/>
</dbReference>
<protein>
    <recommendedName>
        <fullName evidence="7">THAP-type domain-containing protein</fullName>
    </recommendedName>
</protein>
<evidence type="ECO:0000256" key="2">
    <source>
        <dbReference type="ARBA" id="ARBA00022771"/>
    </source>
</evidence>
<dbReference type="PANTHER" id="PTHR31751">
    <property type="entry name" value="SI:CH211-108C17.2-RELATED-RELATED"/>
    <property type="match status" value="1"/>
</dbReference>
<organism evidence="8 9">
    <name type="scientific">Gadus morhua</name>
    <name type="common">Atlantic cod</name>
    <dbReference type="NCBI Taxonomy" id="8049"/>
    <lineage>
        <taxon>Eukaryota</taxon>
        <taxon>Metazoa</taxon>
        <taxon>Chordata</taxon>
        <taxon>Craniata</taxon>
        <taxon>Vertebrata</taxon>
        <taxon>Euteleostomi</taxon>
        <taxon>Actinopterygii</taxon>
        <taxon>Neopterygii</taxon>
        <taxon>Teleostei</taxon>
        <taxon>Neoteleostei</taxon>
        <taxon>Acanthomorphata</taxon>
        <taxon>Zeiogadaria</taxon>
        <taxon>Gadariae</taxon>
        <taxon>Gadiformes</taxon>
        <taxon>Gadoidei</taxon>
        <taxon>Gadidae</taxon>
        <taxon>Gadus</taxon>
    </lineage>
</organism>
<dbReference type="PANTHER" id="PTHR31751:SF42">
    <property type="entry name" value="PROTEIN CBG10204"/>
    <property type="match status" value="1"/>
</dbReference>
<sequence>MSDIGRRTGGSFCIAPGCSNEFYRLKESGRIVHFHVIPVKKPEVLRRWLAALKRLSPPMGPGQRVCSDHFIEADYIREGAFSEDGRFVRRPTNRLKPDAVPTIFNFKSQGSSTKVDASTQTDLAECGSEGRHIVLVSKGTMTDDMYNMQGVFSDHSYCTLFDDTSLENISMPRASSPQQSEVSFLSMRSEESVHEESAEEDMSLDDEFRLSEEETDTSFDDEEDEEPRLSDDGKSVVSTKQLWKLFNLCHWENCGKCLMEPPVVSKSGFGMTVNTECIDGHRYVWHSQPMVRGMMECNVSIPTAVFVTGNTCTPFIELCEAIGLESLSKRQWFNIQKAYVIPVVNETWSLHNQAIMSAVSDESLIVSGDARYDSPGHNASYGTYSLIDTKSDLVVAQETVNVTEVKNSYWLEVEGLERCLNKLLEHRVSVSVLVTDCHPSVQKVMREEYGDIKHEFDLWHIVKNMKKRLLKCQDEQLIEWSKMVSNHLWYSASTCNGSATKLKERWISVLHHITNVHCWATGETTTKCGHPPYTPEEESKRPWLHPSSAAFKHLQSVVLDKKLLKKLESVTEGIHTGRLECLHSVYTKYATKRIKFLKESFQARLRVAALDHNHNVIRENASTKEGEKPNETLFLKGF</sequence>
<dbReference type="PROSITE" id="PS50950">
    <property type="entry name" value="ZF_THAP"/>
    <property type="match status" value="1"/>
</dbReference>
<keyword evidence="2 5" id="KW-0863">Zinc-finger</keyword>
<feature type="region of interest" description="Disordered" evidence="6">
    <location>
        <begin position="170"/>
        <end position="233"/>
    </location>
</feature>